<feature type="chain" id="PRO_5047543493" description="Lipoprotein" evidence="1">
    <location>
        <begin position="22"/>
        <end position="199"/>
    </location>
</feature>
<dbReference type="Proteomes" id="UP001634747">
    <property type="component" value="Unassembled WGS sequence"/>
</dbReference>
<gene>
    <name evidence="2" type="ORF">ACK2TP_14145</name>
</gene>
<name>A0ABW9KNI2_9BACT</name>
<evidence type="ECO:0008006" key="4">
    <source>
        <dbReference type="Google" id="ProtNLM"/>
    </source>
</evidence>
<evidence type="ECO:0000313" key="2">
    <source>
        <dbReference type="EMBL" id="MFN2976908.1"/>
    </source>
</evidence>
<comment type="caution">
    <text evidence="2">The sequence shown here is derived from an EMBL/GenBank/DDBJ whole genome shotgun (WGS) entry which is preliminary data.</text>
</comment>
<dbReference type="EMBL" id="JBJYXY010000001">
    <property type="protein sequence ID" value="MFN2976908.1"/>
    <property type="molecule type" value="Genomic_DNA"/>
</dbReference>
<reference evidence="2 3" key="1">
    <citation type="submission" date="2024-12" db="EMBL/GenBank/DDBJ databases">
        <authorList>
            <person name="Lee Y."/>
        </authorList>
    </citation>
    <scope>NUCLEOTIDE SEQUENCE [LARGE SCALE GENOMIC DNA]</scope>
    <source>
        <strain evidence="2 3">03SUJ4</strain>
    </source>
</reference>
<evidence type="ECO:0000313" key="3">
    <source>
        <dbReference type="Proteomes" id="UP001634747"/>
    </source>
</evidence>
<sequence>MLPLLKKIHAACLLSAVLVTAGCHVSSKGSDGREDVDIRTPLGGLAVKTDPSAVLGKIGLPAYPGAVQVKEKGSDKDSADVNMSFGSFHLRVLALGFQTGDDRAKVEAFYRKALHQYSDVIACQGESPIGEPARTGLGLTCKGDRHFHGNIHYGDSAGNINDEFTLKAGSPSRQHIVAMQDKQDGTHFTLIALDLPDDH</sequence>
<keyword evidence="3" id="KW-1185">Reference proteome</keyword>
<proteinExistence type="predicted"/>
<accession>A0ABW9KNI2</accession>
<evidence type="ECO:0000256" key="1">
    <source>
        <dbReference type="SAM" id="SignalP"/>
    </source>
</evidence>
<keyword evidence="1" id="KW-0732">Signal</keyword>
<organism evidence="2 3">
    <name type="scientific">Terriglobus aquaticus</name>
    <dbReference type="NCBI Taxonomy" id="940139"/>
    <lineage>
        <taxon>Bacteria</taxon>
        <taxon>Pseudomonadati</taxon>
        <taxon>Acidobacteriota</taxon>
        <taxon>Terriglobia</taxon>
        <taxon>Terriglobales</taxon>
        <taxon>Acidobacteriaceae</taxon>
        <taxon>Terriglobus</taxon>
    </lineage>
</organism>
<dbReference type="RefSeq" id="WP_263414912.1">
    <property type="nucleotide sequence ID" value="NZ_BAABBH010000001.1"/>
</dbReference>
<protein>
    <recommendedName>
        <fullName evidence="4">Lipoprotein</fullName>
    </recommendedName>
</protein>
<dbReference type="PROSITE" id="PS51257">
    <property type="entry name" value="PROKAR_LIPOPROTEIN"/>
    <property type="match status" value="1"/>
</dbReference>
<feature type="signal peptide" evidence="1">
    <location>
        <begin position="1"/>
        <end position="21"/>
    </location>
</feature>